<feature type="transmembrane region" description="Helical" evidence="1">
    <location>
        <begin position="62"/>
        <end position="83"/>
    </location>
</feature>
<accession>A0A931HYW2</accession>
<dbReference type="Proteomes" id="UP000614490">
    <property type="component" value="Unassembled WGS sequence"/>
</dbReference>
<reference evidence="2 3" key="1">
    <citation type="journal article" date="2005" name="Int. J. Syst. Evol. Microbiol.">
        <title>Halobacillus yeomjeoni sp. nov., isolated from a marine solar saltern in Korea.</title>
        <authorList>
            <person name="Yoon J.H."/>
            <person name="Kang S.J."/>
            <person name="Lee C.H."/>
            <person name="Oh H.W."/>
            <person name="Oh T.K."/>
        </authorList>
    </citation>
    <scope>NUCLEOTIDE SEQUENCE [LARGE SCALE GENOMIC DNA]</scope>
    <source>
        <strain evidence="2 3">KCTC 3957</strain>
    </source>
</reference>
<dbReference type="RefSeq" id="WP_197318340.1">
    <property type="nucleotide sequence ID" value="NZ_JADZSC010000004.1"/>
</dbReference>
<feature type="transmembrane region" description="Helical" evidence="1">
    <location>
        <begin position="95"/>
        <end position="117"/>
    </location>
</feature>
<proteinExistence type="predicted"/>
<dbReference type="EMBL" id="JADZSC010000004">
    <property type="protein sequence ID" value="MBH0231708.1"/>
    <property type="molecule type" value="Genomic_DNA"/>
</dbReference>
<dbReference type="AlphaFoldDB" id="A0A931HYW2"/>
<feature type="transmembrane region" description="Helical" evidence="1">
    <location>
        <begin position="36"/>
        <end position="56"/>
    </location>
</feature>
<keyword evidence="1" id="KW-0472">Membrane</keyword>
<comment type="caution">
    <text evidence="2">The sequence shown here is derived from an EMBL/GenBank/DDBJ whole genome shotgun (WGS) entry which is preliminary data.</text>
</comment>
<evidence type="ECO:0000256" key="1">
    <source>
        <dbReference type="SAM" id="Phobius"/>
    </source>
</evidence>
<protein>
    <submittedName>
        <fullName evidence="2">DNA-binding protein</fullName>
    </submittedName>
</protein>
<dbReference type="GO" id="GO:0003677">
    <property type="term" value="F:DNA binding"/>
    <property type="evidence" value="ECO:0007669"/>
    <property type="project" value="UniProtKB-KW"/>
</dbReference>
<name>A0A931HYW2_9BACI</name>
<keyword evidence="1" id="KW-1133">Transmembrane helix</keyword>
<keyword evidence="1" id="KW-0812">Transmembrane</keyword>
<gene>
    <name evidence="2" type="ORF">H0267_15965</name>
</gene>
<evidence type="ECO:0000313" key="3">
    <source>
        <dbReference type="Proteomes" id="UP000614490"/>
    </source>
</evidence>
<feature type="transmembrane region" description="Helical" evidence="1">
    <location>
        <begin position="6"/>
        <end position="24"/>
    </location>
</feature>
<keyword evidence="3" id="KW-1185">Reference proteome</keyword>
<evidence type="ECO:0000313" key="2">
    <source>
        <dbReference type="EMBL" id="MBH0231708.1"/>
    </source>
</evidence>
<sequence>MIGILTTAVLSFLLYFLLVLIAAFKNRMRKKMIWKNALGLFVFGTVIMSIVVYVFMPPITVPNMLLLNVVVAVILVPAVYGGARIPVRYETAYQSLSGIVLLVVALSIIGVFVYSIFALEDSYESIPKSEEEEARPLNEENTPISVAPESARNKVQKAMSVVPNTQFYDLGKLQAQRVDGEIVYVAPVEFTSFWRYLRGKETEGYFSIPATNVNAQPEFIQEKMRYTNSSFFNHNVQRVVYSKHPDHIQSGEAQIEIDDEGKPWYIQTIYKPLFFSNRPDMKEIKVAVVDPVSGSVETYESDEAPDFIEGSVSGELAALENEYFGKYVNGWLNSIFGKKDVKIPNESGTESSVTPIFGEDGEMYYFTDMASPKENIDSALGYTLIHARTGELTYYNGKQNNGIMDSKGAKQIVNKEFPEKRWTGSMPVLYNIDGHPTWIVNVLDPNGLFKRYAYIKANDSDFAVFGDSAKQTLNAYRLQLAQDPSSIEGGSSAELEDKSGVVNRVLVTSTDERQAVQFLLKGETTIYTVTTSKAPLAIFLKEGDEVDLKARIRQNGTATVEEMSIKGISE</sequence>
<organism evidence="2 3">
    <name type="scientific">Halobacillus yeomjeoni</name>
    <dbReference type="NCBI Taxonomy" id="311194"/>
    <lineage>
        <taxon>Bacteria</taxon>
        <taxon>Bacillati</taxon>
        <taxon>Bacillota</taxon>
        <taxon>Bacilli</taxon>
        <taxon>Bacillales</taxon>
        <taxon>Bacillaceae</taxon>
        <taxon>Halobacillus</taxon>
    </lineage>
</organism>
<keyword evidence="2" id="KW-0238">DNA-binding</keyword>